<reference evidence="1 2" key="1">
    <citation type="journal article" date="2014" name="Nat. Commun.">
        <title>Molecular traces of alternative social organization in a termite genome.</title>
        <authorList>
            <person name="Terrapon N."/>
            <person name="Li C."/>
            <person name="Robertson H.M."/>
            <person name="Ji L."/>
            <person name="Meng X."/>
            <person name="Booth W."/>
            <person name="Chen Z."/>
            <person name="Childers C.P."/>
            <person name="Glastad K.M."/>
            <person name="Gokhale K."/>
            <person name="Gowin J."/>
            <person name="Gronenberg W."/>
            <person name="Hermansen R.A."/>
            <person name="Hu H."/>
            <person name="Hunt B.G."/>
            <person name="Huylmans A.K."/>
            <person name="Khalil S.M."/>
            <person name="Mitchell R.D."/>
            <person name="Munoz-Torres M.C."/>
            <person name="Mustard J.A."/>
            <person name="Pan H."/>
            <person name="Reese J.T."/>
            <person name="Scharf M.E."/>
            <person name="Sun F."/>
            <person name="Vogel H."/>
            <person name="Xiao J."/>
            <person name="Yang W."/>
            <person name="Yang Z."/>
            <person name="Yang Z."/>
            <person name="Zhou J."/>
            <person name="Zhu J."/>
            <person name="Brent C.S."/>
            <person name="Elsik C.G."/>
            <person name="Goodisman M.A."/>
            <person name="Liberles D.A."/>
            <person name="Roe R.M."/>
            <person name="Vargo E.L."/>
            <person name="Vilcinskas A."/>
            <person name="Wang J."/>
            <person name="Bornberg-Bauer E."/>
            <person name="Korb J."/>
            <person name="Zhang G."/>
            <person name="Liebig J."/>
        </authorList>
    </citation>
    <scope>NUCLEOTIDE SEQUENCE [LARGE SCALE GENOMIC DNA]</scope>
    <source>
        <tissue evidence="1">Whole organism</tissue>
    </source>
</reference>
<proteinExistence type="predicted"/>
<dbReference type="Proteomes" id="UP000027135">
    <property type="component" value="Unassembled WGS sequence"/>
</dbReference>
<accession>A0A067R6P6</accession>
<gene>
    <name evidence="1" type="ORF">L798_10905</name>
</gene>
<name>A0A067R6P6_ZOONE</name>
<sequence>MDVTFGTWITRSLYGAGSLATVARALIRYKLDLEGGQEVRWDCGGSVGTGEYTFLYGKGKEHHELETGFFIHRRIISAFKRIEFVSDGMSCVIPRGCCFECACTNRAQN</sequence>
<protein>
    <submittedName>
        <fullName evidence="1">Uncharacterized protein</fullName>
    </submittedName>
</protein>
<dbReference type="AlphaFoldDB" id="A0A067R6P6"/>
<evidence type="ECO:0000313" key="1">
    <source>
        <dbReference type="EMBL" id="KDR15071.1"/>
    </source>
</evidence>
<keyword evidence="2" id="KW-1185">Reference proteome</keyword>
<organism evidence="1 2">
    <name type="scientific">Zootermopsis nevadensis</name>
    <name type="common">Dampwood termite</name>
    <dbReference type="NCBI Taxonomy" id="136037"/>
    <lineage>
        <taxon>Eukaryota</taxon>
        <taxon>Metazoa</taxon>
        <taxon>Ecdysozoa</taxon>
        <taxon>Arthropoda</taxon>
        <taxon>Hexapoda</taxon>
        <taxon>Insecta</taxon>
        <taxon>Pterygota</taxon>
        <taxon>Neoptera</taxon>
        <taxon>Polyneoptera</taxon>
        <taxon>Dictyoptera</taxon>
        <taxon>Blattodea</taxon>
        <taxon>Blattoidea</taxon>
        <taxon>Termitoidae</taxon>
        <taxon>Termopsidae</taxon>
        <taxon>Zootermopsis</taxon>
    </lineage>
</organism>
<evidence type="ECO:0000313" key="2">
    <source>
        <dbReference type="Proteomes" id="UP000027135"/>
    </source>
</evidence>
<dbReference type="EMBL" id="KK852850">
    <property type="protein sequence ID" value="KDR15071.1"/>
    <property type="molecule type" value="Genomic_DNA"/>
</dbReference>
<dbReference type="InParanoid" id="A0A067R6P6"/>